<keyword evidence="1" id="KW-0812">Transmembrane</keyword>
<proteinExistence type="predicted"/>
<keyword evidence="1" id="KW-1133">Transmembrane helix</keyword>
<keyword evidence="4" id="KW-1185">Reference proteome</keyword>
<accession>A0AB34JKR8</accession>
<sequence>MARAPSLPMTVCMVCLSRIPSAGAAAASTPLTDSSMAAPRVALLPASAAGDADRSRHRRLSFDVQPIFDTPRGRVLFYYGFLAMGGSSVLVGLLLLASRQCSGYAHRRALPPGPVWAGDDSIHVLVYTRSQEAELEMRADSFSSYEMFRELVVASLPGIFEDTDELVLDYLDEGMSWTRVKSKTPLSEMKASGTVRISCRSSKRSRTFLPKRIRNIPISST</sequence>
<protein>
    <submittedName>
        <fullName evidence="3">Uncharacterized protein</fullName>
    </submittedName>
</protein>
<feature type="signal peptide" evidence="2">
    <location>
        <begin position="1"/>
        <end position="24"/>
    </location>
</feature>
<keyword evidence="1" id="KW-0472">Membrane</keyword>
<dbReference type="AlphaFoldDB" id="A0AB34JKR8"/>
<feature type="chain" id="PRO_5044293720" evidence="2">
    <location>
        <begin position="25"/>
        <end position="221"/>
    </location>
</feature>
<keyword evidence="2" id="KW-0732">Signal</keyword>
<gene>
    <name evidence="3" type="ORF">AB1Y20_021217</name>
</gene>
<dbReference type="EMBL" id="JBGBPQ010000007">
    <property type="protein sequence ID" value="KAL1521558.1"/>
    <property type="molecule type" value="Genomic_DNA"/>
</dbReference>
<feature type="transmembrane region" description="Helical" evidence="1">
    <location>
        <begin position="76"/>
        <end position="97"/>
    </location>
</feature>
<evidence type="ECO:0000313" key="3">
    <source>
        <dbReference type="EMBL" id="KAL1521558.1"/>
    </source>
</evidence>
<name>A0AB34JKR8_PRYPA</name>
<evidence type="ECO:0000256" key="1">
    <source>
        <dbReference type="SAM" id="Phobius"/>
    </source>
</evidence>
<evidence type="ECO:0000256" key="2">
    <source>
        <dbReference type="SAM" id="SignalP"/>
    </source>
</evidence>
<organism evidence="3 4">
    <name type="scientific">Prymnesium parvum</name>
    <name type="common">Toxic golden alga</name>
    <dbReference type="NCBI Taxonomy" id="97485"/>
    <lineage>
        <taxon>Eukaryota</taxon>
        <taxon>Haptista</taxon>
        <taxon>Haptophyta</taxon>
        <taxon>Prymnesiophyceae</taxon>
        <taxon>Prymnesiales</taxon>
        <taxon>Prymnesiaceae</taxon>
        <taxon>Prymnesium</taxon>
    </lineage>
</organism>
<reference evidence="3 4" key="1">
    <citation type="journal article" date="2024" name="Science">
        <title>Giant polyketide synthase enzymes in the biosynthesis of giant marine polyether toxins.</title>
        <authorList>
            <person name="Fallon T.R."/>
            <person name="Shende V.V."/>
            <person name="Wierzbicki I.H."/>
            <person name="Pendleton A.L."/>
            <person name="Watervoot N.F."/>
            <person name="Auber R.P."/>
            <person name="Gonzalez D.J."/>
            <person name="Wisecaver J.H."/>
            <person name="Moore B.S."/>
        </authorList>
    </citation>
    <scope>NUCLEOTIDE SEQUENCE [LARGE SCALE GENOMIC DNA]</scope>
    <source>
        <strain evidence="3 4">12B1</strain>
    </source>
</reference>
<dbReference type="Proteomes" id="UP001515480">
    <property type="component" value="Unassembled WGS sequence"/>
</dbReference>
<comment type="caution">
    <text evidence="3">The sequence shown here is derived from an EMBL/GenBank/DDBJ whole genome shotgun (WGS) entry which is preliminary data.</text>
</comment>
<evidence type="ECO:0000313" key="4">
    <source>
        <dbReference type="Proteomes" id="UP001515480"/>
    </source>
</evidence>